<evidence type="ECO:0000256" key="1">
    <source>
        <dbReference type="SAM" id="Phobius"/>
    </source>
</evidence>
<evidence type="ECO:0000313" key="3">
    <source>
        <dbReference type="Proteomes" id="UP000616885"/>
    </source>
</evidence>
<keyword evidence="1" id="KW-1133">Transmembrane helix</keyword>
<feature type="transmembrane region" description="Helical" evidence="1">
    <location>
        <begin position="30"/>
        <end position="53"/>
    </location>
</feature>
<dbReference type="EMBL" id="JADCTT010000004">
    <property type="protein sequence ID" value="KAF9754271.1"/>
    <property type="molecule type" value="Genomic_DNA"/>
</dbReference>
<organism evidence="2 3">
    <name type="scientific">Bionectria ochroleuca</name>
    <name type="common">Gliocladium roseum</name>
    <dbReference type="NCBI Taxonomy" id="29856"/>
    <lineage>
        <taxon>Eukaryota</taxon>
        <taxon>Fungi</taxon>
        <taxon>Dikarya</taxon>
        <taxon>Ascomycota</taxon>
        <taxon>Pezizomycotina</taxon>
        <taxon>Sordariomycetes</taxon>
        <taxon>Hypocreomycetidae</taxon>
        <taxon>Hypocreales</taxon>
        <taxon>Bionectriaceae</taxon>
        <taxon>Clonostachys</taxon>
    </lineage>
</organism>
<protein>
    <submittedName>
        <fullName evidence="2">Uncharacterized protein</fullName>
    </submittedName>
</protein>
<keyword evidence="1" id="KW-0472">Membrane</keyword>
<dbReference type="Proteomes" id="UP000616885">
    <property type="component" value="Unassembled WGS sequence"/>
</dbReference>
<dbReference type="AlphaFoldDB" id="A0A8H7NE83"/>
<comment type="caution">
    <text evidence="2">The sequence shown here is derived from an EMBL/GenBank/DDBJ whole genome shotgun (WGS) entry which is preliminary data.</text>
</comment>
<gene>
    <name evidence="2" type="ORF">IM811_013029</name>
</gene>
<proteinExistence type="predicted"/>
<name>A0A8H7NE83_BIOOC</name>
<keyword evidence="1" id="KW-0812">Transmembrane</keyword>
<evidence type="ECO:0000313" key="2">
    <source>
        <dbReference type="EMBL" id="KAF9754271.1"/>
    </source>
</evidence>
<reference evidence="2" key="1">
    <citation type="submission" date="2020-10" db="EMBL/GenBank/DDBJ databases">
        <title>High-Quality Genome Resource of Clonostachys rosea strain S41 by Oxford Nanopore Long-Read Sequencing.</title>
        <authorList>
            <person name="Wang H."/>
        </authorList>
    </citation>
    <scope>NUCLEOTIDE SEQUENCE</scope>
    <source>
        <strain evidence="2">S41</strain>
    </source>
</reference>
<sequence>MSSNDSYLNLIKPAPPQQHQPAHITYDLCLFTFLIMKFSLVFLLGLASGSVALETNIDPNGPMIWGQCVVRESECRFQYYVRNGFRDRGGQKVQRWDITRTSRKCGGTKKERCPKDGAPCSIAYDLTKHGLSKRLACQQKDSGVLKFY</sequence>
<accession>A0A8H7NE83</accession>